<evidence type="ECO:0000313" key="4">
    <source>
        <dbReference type="Proteomes" id="UP000317624"/>
    </source>
</evidence>
<dbReference type="InterPro" id="IPR025970">
    <property type="entry name" value="SusE"/>
</dbReference>
<reference evidence="3 4" key="1">
    <citation type="submission" date="2019-07" db="EMBL/GenBank/DDBJ databases">
        <title>Hymenobacter sp. straun FUR1 Genome sequencing and assembly.</title>
        <authorList>
            <person name="Chhetri G."/>
        </authorList>
    </citation>
    <scope>NUCLEOTIDE SEQUENCE [LARGE SCALE GENOMIC DNA]</scope>
    <source>
        <strain evidence="3 4">Fur1</strain>
    </source>
</reference>
<dbReference type="Proteomes" id="UP000317624">
    <property type="component" value="Unassembled WGS sequence"/>
</dbReference>
<dbReference type="EMBL" id="VMRJ01000001">
    <property type="protein sequence ID" value="TVT43200.1"/>
    <property type="molecule type" value="Genomic_DNA"/>
</dbReference>
<feature type="domain" description="SusE outer membrane protein" evidence="2">
    <location>
        <begin position="25"/>
        <end position="138"/>
    </location>
</feature>
<name>A0A558C311_9BACT</name>
<evidence type="ECO:0000259" key="2">
    <source>
        <dbReference type="Pfam" id="PF14292"/>
    </source>
</evidence>
<dbReference type="GO" id="GO:0019867">
    <property type="term" value="C:outer membrane"/>
    <property type="evidence" value="ECO:0007669"/>
    <property type="project" value="InterPro"/>
</dbReference>
<dbReference type="OrthoDB" id="975117at2"/>
<dbReference type="AlphaFoldDB" id="A0A558C311"/>
<sequence length="265" mass="27423">MKTWITQTAAGVLAVAAFSLTACKKDEVQATLTPTNSVSLTASTTSVVLTQANAAANAATFTFTPLTYSWANVDKPYSPATTYTLQVAKQGTNFANVVSSIDLGAGPSKTFTVGDLNTPLLAGGLPVGTATPLDIRVKAVYAANAPMYSPTLPLTATVYCAQPAANQAWSIIGAAAKGWSTDAVMTYDCAQNAFTYTGSFAADEYKFRYGADWKANLGDGGSTGVLKQDGGNLKITKAGTYTITLKPASLNSDGKVSDGSTYTVK</sequence>
<evidence type="ECO:0000313" key="3">
    <source>
        <dbReference type="EMBL" id="TVT43200.1"/>
    </source>
</evidence>
<keyword evidence="1" id="KW-0732">Signal</keyword>
<feature type="signal peptide" evidence="1">
    <location>
        <begin position="1"/>
        <end position="24"/>
    </location>
</feature>
<dbReference type="Pfam" id="PF14292">
    <property type="entry name" value="SusE"/>
    <property type="match status" value="1"/>
</dbReference>
<gene>
    <name evidence="3" type="ORF">FNT36_03660</name>
</gene>
<protein>
    <submittedName>
        <fullName evidence="3">SusF/SusE family outer membrane protein</fullName>
    </submittedName>
</protein>
<dbReference type="Gene3D" id="2.60.40.3620">
    <property type="match status" value="1"/>
</dbReference>
<evidence type="ECO:0000256" key="1">
    <source>
        <dbReference type="SAM" id="SignalP"/>
    </source>
</evidence>
<feature type="chain" id="PRO_5035251372" evidence="1">
    <location>
        <begin position="25"/>
        <end position="265"/>
    </location>
</feature>
<organism evidence="3 4">
    <name type="scientific">Hymenobacter setariae</name>
    <dbReference type="NCBI Taxonomy" id="2594794"/>
    <lineage>
        <taxon>Bacteria</taxon>
        <taxon>Pseudomonadati</taxon>
        <taxon>Bacteroidota</taxon>
        <taxon>Cytophagia</taxon>
        <taxon>Cytophagales</taxon>
        <taxon>Hymenobacteraceae</taxon>
        <taxon>Hymenobacter</taxon>
    </lineage>
</organism>
<dbReference type="GO" id="GO:2001070">
    <property type="term" value="F:starch binding"/>
    <property type="evidence" value="ECO:0007669"/>
    <property type="project" value="InterPro"/>
</dbReference>
<keyword evidence="4" id="KW-1185">Reference proteome</keyword>
<dbReference type="RefSeq" id="WP_144844466.1">
    <property type="nucleotide sequence ID" value="NZ_VMRJ01000001.1"/>
</dbReference>
<dbReference type="PROSITE" id="PS51257">
    <property type="entry name" value="PROKAR_LIPOPROTEIN"/>
    <property type="match status" value="1"/>
</dbReference>
<accession>A0A558C311</accession>
<comment type="caution">
    <text evidence="3">The sequence shown here is derived from an EMBL/GenBank/DDBJ whole genome shotgun (WGS) entry which is preliminary data.</text>
</comment>
<proteinExistence type="predicted"/>